<keyword evidence="7" id="KW-0863">Zinc-finger</keyword>
<reference evidence="15" key="1">
    <citation type="journal article" date="2022" name="Proc. Natl. Acad. Sci. U.S.A.">
        <title>Life cycle and functional genomics of the unicellular red alga Galdieria for elucidating algal and plant evolution and industrial use.</title>
        <authorList>
            <person name="Hirooka S."/>
            <person name="Itabashi T."/>
            <person name="Ichinose T.M."/>
            <person name="Onuma R."/>
            <person name="Fujiwara T."/>
            <person name="Yamashita S."/>
            <person name="Jong L.W."/>
            <person name="Tomita R."/>
            <person name="Iwane A.H."/>
            <person name="Miyagishima S.Y."/>
        </authorList>
    </citation>
    <scope>NUCLEOTIDE SEQUENCE</scope>
    <source>
        <strain evidence="15">NBRC 102759</strain>
    </source>
</reference>
<dbReference type="GO" id="GO:0008270">
    <property type="term" value="F:zinc ion binding"/>
    <property type="evidence" value="ECO:0007669"/>
    <property type="project" value="UniProtKB-KW"/>
</dbReference>
<comment type="similarity">
    <text evidence="3 13">Belongs to the pex2/pex10/pex12 family.</text>
</comment>
<dbReference type="CDD" id="cd16451">
    <property type="entry name" value="mRING_PEX12"/>
    <property type="match status" value="1"/>
</dbReference>
<evidence type="ECO:0000259" key="14">
    <source>
        <dbReference type="Pfam" id="PF04757"/>
    </source>
</evidence>
<keyword evidence="8" id="KW-0862">Zinc</keyword>
<evidence type="ECO:0000256" key="10">
    <source>
        <dbReference type="ARBA" id="ARBA00022989"/>
    </source>
</evidence>
<dbReference type="EMBL" id="BQMJ01000054">
    <property type="protein sequence ID" value="GJQ14380.1"/>
    <property type="molecule type" value="Genomic_DNA"/>
</dbReference>
<keyword evidence="9" id="KW-0653">Protein transport</keyword>
<evidence type="ECO:0000256" key="12">
    <source>
        <dbReference type="ARBA" id="ARBA00023140"/>
    </source>
</evidence>
<dbReference type="InterPro" id="IPR013083">
    <property type="entry name" value="Znf_RING/FYVE/PHD"/>
</dbReference>
<comment type="pathway">
    <text evidence="2">Protein modification; protein ubiquitination.</text>
</comment>
<evidence type="ECO:0000256" key="6">
    <source>
        <dbReference type="ARBA" id="ARBA00022723"/>
    </source>
</evidence>
<keyword evidence="6" id="KW-0479">Metal-binding</keyword>
<dbReference type="OrthoDB" id="2398at2759"/>
<keyword evidence="16" id="KW-1185">Reference proteome</keyword>
<name>A0A9C7UTE0_9RHOD</name>
<dbReference type="PANTHER" id="PTHR12888:SF0">
    <property type="entry name" value="PEROXISOME ASSEMBLY PROTEIN 12"/>
    <property type="match status" value="1"/>
</dbReference>
<keyword evidence="10" id="KW-1133">Transmembrane helix</keyword>
<feature type="domain" description="Pex N-terminal" evidence="14">
    <location>
        <begin position="24"/>
        <end position="252"/>
    </location>
</feature>
<dbReference type="SUPFAM" id="SSF57850">
    <property type="entry name" value="RING/U-box"/>
    <property type="match status" value="1"/>
</dbReference>
<protein>
    <recommendedName>
        <fullName evidence="13">Peroxisome assembly protein 12</fullName>
    </recommendedName>
    <alternativeName>
        <fullName evidence="13">Peroxin-12</fullName>
    </alternativeName>
</protein>
<dbReference type="AlphaFoldDB" id="A0A9C7UTE0"/>
<evidence type="ECO:0000256" key="5">
    <source>
        <dbReference type="ARBA" id="ARBA00022692"/>
    </source>
</evidence>
<evidence type="ECO:0000256" key="4">
    <source>
        <dbReference type="ARBA" id="ARBA00022448"/>
    </source>
</evidence>
<gene>
    <name evidence="15" type="ORF">GpartN1_g6171.t1</name>
</gene>
<dbReference type="Gene3D" id="3.30.40.10">
    <property type="entry name" value="Zinc/RING finger domain, C3HC4 (zinc finger)"/>
    <property type="match status" value="1"/>
</dbReference>
<dbReference type="PANTHER" id="PTHR12888">
    <property type="entry name" value="PEROXISOME ASSEMBLY PROTEIN 12 PEROXIN-12"/>
    <property type="match status" value="1"/>
</dbReference>
<dbReference type="Proteomes" id="UP001061958">
    <property type="component" value="Unassembled WGS sequence"/>
</dbReference>
<evidence type="ECO:0000256" key="3">
    <source>
        <dbReference type="ARBA" id="ARBA00008704"/>
    </source>
</evidence>
<keyword evidence="4" id="KW-0813">Transport</keyword>
<dbReference type="PIRSF" id="PIRSF038074">
    <property type="entry name" value="Peroxisome_assembly_p12"/>
    <property type="match status" value="1"/>
</dbReference>
<comment type="subcellular location">
    <subcellularLocation>
        <location evidence="1">Peroxisome membrane</location>
        <topology evidence="1">Multi-pass membrane protein</topology>
    </subcellularLocation>
</comment>
<evidence type="ECO:0000256" key="9">
    <source>
        <dbReference type="ARBA" id="ARBA00022927"/>
    </source>
</evidence>
<evidence type="ECO:0000256" key="1">
    <source>
        <dbReference type="ARBA" id="ARBA00004585"/>
    </source>
</evidence>
<dbReference type="GO" id="GO:1990429">
    <property type="term" value="C:peroxisomal importomer complex"/>
    <property type="evidence" value="ECO:0007669"/>
    <property type="project" value="TreeGrafter"/>
</dbReference>
<evidence type="ECO:0000256" key="13">
    <source>
        <dbReference type="PIRNR" id="PIRNR038074"/>
    </source>
</evidence>
<comment type="function">
    <text evidence="13">Component of a retrotranslocation channel required for peroxisome organization by mediating export of the PEX5 receptor from peroxisomes to the cytosol, thereby promoting PEX5 recycling.</text>
</comment>
<evidence type="ECO:0000313" key="16">
    <source>
        <dbReference type="Proteomes" id="UP001061958"/>
    </source>
</evidence>
<dbReference type="GO" id="GO:0005778">
    <property type="term" value="C:peroxisomal membrane"/>
    <property type="evidence" value="ECO:0007669"/>
    <property type="project" value="UniProtKB-SubCell"/>
</dbReference>
<comment type="caution">
    <text evidence="15">The sequence shown here is derived from an EMBL/GenBank/DDBJ whole genome shotgun (WGS) entry which is preliminary data.</text>
</comment>
<dbReference type="InterPro" id="IPR017375">
    <property type="entry name" value="PEX12"/>
</dbReference>
<proteinExistence type="inferred from homology"/>
<dbReference type="GO" id="GO:0016558">
    <property type="term" value="P:protein import into peroxisome matrix"/>
    <property type="evidence" value="ECO:0007669"/>
    <property type="project" value="UniProtKB-UniRule"/>
</dbReference>
<sequence>MFFTHFSQEDLRPSYFEMFAQERLLPTLKPALRFVLQVFAQRHPRLVPVAMKSDELFTLLHFLLELNSLRKNQASCAEAFYGLRRGHTFSAREASNIVEQGPLSRTEIFSSLVCLVFVPYTKQKLDSLYEEASGHALADMFTGSQGVNTQQESLIKTLFVKLYPTFHALYELWFFLQQLLFLFEKTKYYSPWLRLQGILVRRLTAEELRAVPNQNVANSSSKLVSFVDKLIRMLKIAAIGGVFAFKFLEWLVSAENKMPKNTGFIPSPPVPLRPSSKGIQLPTDRTLCPLCSQPRRNPAVCVSSGYVFCYQCLFTFIERESQCPVTKMPSTIHDIQRVFHEQNI</sequence>
<organism evidence="15 16">
    <name type="scientific">Galdieria partita</name>
    <dbReference type="NCBI Taxonomy" id="83374"/>
    <lineage>
        <taxon>Eukaryota</taxon>
        <taxon>Rhodophyta</taxon>
        <taxon>Bangiophyceae</taxon>
        <taxon>Galdieriales</taxon>
        <taxon>Galdieriaceae</taxon>
        <taxon>Galdieria</taxon>
    </lineage>
</organism>
<evidence type="ECO:0000256" key="2">
    <source>
        <dbReference type="ARBA" id="ARBA00004906"/>
    </source>
</evidence>
<keyword evidence="5" id="KW-0812">Transmembrane</keyword>
<evidence type="ECO:0000256" key="8">
    <source>
        <dbReference type="ARBA" id="ARBA00022833"/>
    </source>
</evidence>
<keyword evidence="11 13" id="KW-0472">Membrane</keyword>
<reference evidence="15" key="2">
    <citation type="submission" date="2022-01" db="EMBL/GenBank/DDBJ databases">
        <authorList>
            <person name="Hirooka S."/>
            <person name="Miyagishima S.Y."/>
        </authorList>
    </citation>
    <scope>NUCLEOTIDE SEQUENCE</scope>
    <source>
        <strain evidence="15">NBRC 102759</strain>
    </source>
</reference>
<dbReference type="GO" id="GO:0006513">
    <property type="term" value="P:protein monoubiquitination"/>
    <property type="evidence" value="ECO:0007669"/>
    <property type="project" value="TreeGrafter"/>
</dbReference>
<dbReference type="Pfam" id="PF04757">
    <property type="entry name" value="Pex2_Pex12"/>
    <property type="match status" value="1"/>
</dbReference>
<dbReference type="InterPro" id="IPR006845">
    <property type="entry name" value="Pex_N"/>
</dbReference>
<evidence type="ECO:0000256" key="7">
    <source>
        <dbReference type="ARBA" id="ARBA00022771"/>
    </source>
</evidence>
<accession>A0A9C7UTE0</accession>
<evidence type="ECO:0000313" key="15">
    <source>
        <dbReference type="EMBL" id="GJQ14380.1"/>
    </source>
</evidence>
<evidence type="ECO:0000256" key="11">
    <source>
        <dbReference type="ARBA" id="ARBA00023136"/>
    </source>
</evidence>
<dbReference type="GO" id="GO:0004842">
    <property type="term" value="F:ubiquitin-protein transferase activity"/>
    <property type="evidence" value="ECO:0007669"/>
    <property type="project" value="TreeGrafter"/>
</dbReference>
<keyword evidence="12 13" id="KW-0576">Peroxisome</keyword>